<dbReference type="PROSITE" id="PS00067">
    <property type="entry name" value="3HCDH"/>
    <property type="match status" value="1"/>
</dbReference>
<evidence type="ECO:0000256" key="2">
    <source>
        <dbReference type="ARBA" id="ARBA00023002"/>
    </source>
</evidence>
<evidence type="ECO:0008006" key="8">
    <source>
        <dbReference type="Google" id="ProtNLM"/>
    </source>
</evidence>
<evidence type="ECO:0000313" key="7">
    <source>
        <dbReference type="Proteomes" id="UP001187531"/>
    </source>
</evidence>
<protein>
    <recommendedName>
        <fullName evidence="8">Lambda-crystallin homolog</fullName>
    </recommendedName>
</protein>
<dbReference type="AlphaFoldDB" id="A0AA88HZN7"/>
<dbReference type="InterPro" id="IPR006108">
    <property type="entry name" value="3HC_DH_C"/>
</dbReference>
<comment type="similarity">
    <text evidence="1">Belongs to the 3-hydroxyacyl-CoA dehydrogenase family.</text>
</comment>
<dbReference type="PANTHER" id="PTHR48075:SF1">
    <property type="entry name" value="LAMBDA-CRYSTALLIN HOMOLOG"/>
    <property type="match status" value="1"/>
</dbReference>
<evidence type="ECO:0000256" key="1">
    <source>
        <dbReference type="ARBA" id="ARBA00009463"/>
    </source>
</evidence>
<feature type="chain" id="PRO_5041668308" description="Lambda-crystallin homolog" evidence="3">
    <location>
        <begin position="17"/>
        <end position="315"/>
    </location>
</feature>
<dbReference type="InterPro" id="IPR008927">
    <property type="entry name" value="6-PGluconate_DH-like_C_sf"/>
</dbReference>
<dbReference type="GO" id="GO:0050104">
    <property type="term" value="F:L-gulonate 3-dehydrogenase activity"/>
    <property type="evidence" value="ECO:0007669"/>
    <property type="project" value="TreeGrafter"/>
</dbReference>
<feature type="signal peptide" evidence="3">
    <location>
        <begin position="1"/>
        <end position="16"/>
    </location>
</feature>
<dbReference type="FunFam" id="3.40.50.720:FF:000356">
    <property type="entry name" value="Lambda-crystallin homolog"/>
    <property type="match status" value="1"/>
</dbReference>
<dbReference type="GO" id="GO:0006631">
    <property type="term" value="P:fatty acid metabolic process"/>
    <property type="evidence" value="ECO:0007669"/>
    <property type="project" value="InterPro"/>
</dbReference>
<comment type="caution">
    <text evidence="6">The sequence shown here is derived from an EMBL/GenBank/DDBJ whole genome shotgun (WGS) entry which is preliminary data.</text>
</comment>
<feature type="domain" description="3-hydroxyacyl-CoA dehydrogenase C-terminal" evidence="4">
    <location>
        <begin position="189"/>
        <end position="255"/>
    </location>
</feature>
<accession>A0AA88HZN7</accession>
<evidence type="ECO:0000313" key="6">
    <source>
        <dbReference type="EMBL" id="KAK2715351.1"/>
    </source>
</evidence>
<dbReference type="EMBL" id="JAVRJZ010000012">
    <property type="protein sequence ID" value="KAK2715351.1"/>
    <property type="molecule type" value="Genomic_DNA"/>
</dbReference>
<evidence type="ECO:0000256" key="3">
    <source>
        <dbReference type="SAM" id="SignalP"/>
    </source>
</evidence>
<dbReference type="Pfam" id="PF02737">
    <property type="entry name" value="3HCDH_N"/>
    <property type="match status" value="1"/>
</dbReference>
<dbReference type="Proteomes" id="UP001187531">
    <property type="component" value="Unassembled WGS sequence"/>
</dbReference>
<keyword evidence="7" id="KW-1185">Reference proteome</keyword>
<sequence length="315" mass="35102">MSLLILYSGLIGRSWAMLFASAGMRVRLFDTQKTQVDSALQDIQEQLENLQQIGMLRGALAAQEQLALISGGDTVENCIKGAIHVQECIPENLELKKVVWSAIDSFVSIAKPNVTLASSTSCIVPSKFSEELQNRSRVFVAHPVNPPYYVPLVELVPAPWTDPDVMVRARALMERIGQSPVTLTKEMPGFALNRIQYAILNECWNLVNDGVLTVAEVDTVMTDGLGPRYAFMGPLETAHLNAEGMLNYCERYSKTIHDVSKTFSPVPEMSGPSAEAVHKQLSEKVPLEKLAERRQWRDKMLTALAKLKMQMRKKE</sequence>
<dbReference type="Gene3D" id="1.10.1040.10">
    <property type="entry name" value="N-(1-d-carboxylethyl)-l-norvaline Dehydrogenase, domain 2"/>
    <property type="match status" value="1"/>
</dbReference>
<evidence type="ECO:0000259" key="4">
    <source>
        <dbReference type="Pfam" id="PF00725"/>
    </source>
</evidence>
<keyword evidence="2" id="KW-0560">Oxidoreductase</keyword>
<name>A0AA88HZN7_ARTSF</name>
<dbReference type="SUPFAM" id="SSF51735">
    <property type="entry name" value="NAD(P)-binding Rossmann-fold domains"/>
    <property type="match status" value="1"/>
</dbReference>
<reference evidence="6" key="1">
    <citation type="submission" date="2023-07" db="EMBL/GenBank/DDBJ databases">
        <title>Chromosome-level genome assembly of Artemia franciscana.</title>
        <authorList>
            <person name="Jo E."/>
        </authorList>
    </citation>
    <scope>NUCLEOTIDE SEQUENCE</scope>
    <source>
        <tissue evidence="6">Whole body</tissue>
    </source>
</reference>
<dbReference type="Gene3D" id="3.40.50.720">
    <property type="entry name" value="NAD(P)-binding Rossmann-like Domain"/>
    <property type="match status" value="1"/>
</dbReference>
<proteinExistence type="inferred from homology"/>
<dbReference type="SUPFAM" id="SSF48179">
    <property type="entry name" value="6-phosphogluconate dehydrogenase C-terminal domain-like"/>
    <property type="match status" value="1"/>
</dbReference>
<keyword evidence="3" id="KW-0732">Signal</keyword>
<evidence type="ECO:0000259" key="5">
    <source>
        <dbReference type="Pfam" id="PF02737"/>
    </source>
</evidence>
<gene>
    <name evidence="6" type="ORF">QYM36_010089</name>
</gene>
<dbReference type="InterPro" id="IPR036291">
    <property type="entry name" value="NAD(P)-bd_dom_sf"/>
</dbReference>
<dbReference type="InterPro" id="IPR006180">
    <property type="entry name" value="3-OHacyl-CoA_DH_CS"/>
</dbReference>
<dbReference type="InterPro" id="IPR006176">
    <property type="entry name" value="3-OHacyl-CoA_DH_NAD-bd"/>
</dbReference>
<dbReference type="InterPro" id="IPR013328">
    <property type="entry name" value="6PGD_dom2"/>
</dbReference>
<dbReference type="PANTHER" id="PTHR48075">
    <property type="entry name" value="3-HYDROXYACYL-COA DEHYDROGENASE FAMILY PROTEIN"/>
    <property type="match status" value="1"/>
</dbReference>
<dbReference type="GO" id="GO:0070403">
    <property type="term" value="F:NAD+ binding"/>
    <property type="evidence" value="ECO:0007669"/>
    <property type="project" value="InterPro"/>
</dbReference>
<feature type="domain" description="3-hydroxyacyl-CoA dehydrogenase NAD binding" evidence="5">
    <location>
        <begin position="8"/>
        <end position="185"/>
    </location>
</feature>
<organism evidence="6 7">
    <name type="scientific">Artemia franciscana</name>
    <name type="common">Brine shrimp</name>
    <name type="synonym">Artemia sanfranciscana</name>
    <dbReference type="NCBI Taxonomy" id="6661"/>
    <lineage>
        <taxon>Eukaryota</taxon>
        <taxon>Metazoa</taxon>
        <taxon>Ecdysozoa</taxon>
        <taxon>Arthropoda</taxon>
        <taxon>Crustacea</taxon>
        <taxon>Branchiopoda</taxon>
        <taxon>Anostraca</taxon>
        <taxon>Artemiidae</taxon>
        <taxon>Artemia</taxon>
    </lineage>
</organism>
<dbReference type="Pfam" id="PF00725">
    <property type="entry name" value="3HCDH"/>
    <property type="match status" value="1"/>
</dbReference>